<reference evidence="9 10" key="1">
    <citation type="submission" date="2019-06" db="EMBL/GenBank/DDBJ databases">
        <title>Sorghum-associated microbial communities from plants grown in Nebraska, USA.</title>
        <authorList>
            <person name="Schachtman D."/>
        </authorList>
    </citation>
    <scope>NUCLEOTIDE SEQUENCE [LARGE SCALE GENOMIC DNA]</scope>
    <source>
        <strain evidence="9 10">1225</strain>
    </source>
</reference>
<feature type="domain" description="HTH lysR-type" evidence="8">
    <location>
        <begin position="5"/>
        <end position="63"/>
    </location>
</feature>
<evidence type="ECO:0000256" key="1">
    <source>
        <dbReference type="ARBA" id="ARBA00009437"/>
    </source>
</evidence>
<proteinExistence type="inferred from homology"/>
<dbReference type="InterPro" id="IPR036388">
    <property type="entry name" value="WH-like_DNA-bd_sf"/>
</dbReference>
<dbReference type="InterPro" id="IPR036390">
    <property type="entry name" value="WH_DNA-bd_sf"/>
</dbReference>
<gene>
    <name evidence="9" type="ORF">FHW37_10296</name>
</gene>
<comment type="similarity">
    <text evidence="1">Belongs to the LysR transcriptional regulatory family.</text>
</comment>
<dbReference type="FunFam" id="1.10.10.10:FF:000001">
    <property type="entry name" value="LysR family transcriptional regulator"/>
    <property type="match status" value="1"/>
</dbReference>
<organism evidence="9 10">
    <name type="scientific">Neorhizobium alkalisoli</name>
    <dbReference type="NCBI Taxonomy" id="528178"/>
    <lineage>
        <taxon>Bacteria</taxon>
        <taxon>Pseudomonadati</taxon>
        <taxon>Pseudomonadota</taxon>
        <taxon>Alphaproteobacteria</taxon>
        <taxon>Hyphomicrobiales</taxon>
        <taxon>Rhizobiaceae</taxon>
        <taxon>Rhizobium/Agrobacterium group</taxon>
        <taxon>Neorhizobium</taxon>
    </lineage>
</organism>
<comment type="caution">
    <text evidence="9">The sequence shown here is derived from an EMBL/GenBank/DDBJ whole genome shotgun (WGS) entry which is preliminary data.</text>
</comment>
<evidence type="ECO:0000256" key="2">
    <source>
        <dbReference type="ARBA" id="ARBA00023015"/>
    </source>
</evidence>
<dbReference type="Proteomes" id="UP000320653">
    <property type="component" value="Unassembled WGS sequence"/>
</dbReference>
<dbReference type="SUPFAM" id="SSF46785">
    <property type="entry name" value="Winged helix' DNA-binding domain"/>
    <property type="match status" value="1"/>
</dbReference>
<evidence type="ECO:0000256" key="6">
    <source>
        <dbReference type="ARBA" id="ARBA00067332"/>
    </source>
</evidence>
<dbReference type="PRINTS" id="PR00039">
    <property type="entry name" value="HTHLYSR"/>
</dbReference>
<keyword evidence="3" id="KW-0238">DNA-binding</keyword>
<comment type="function">
    <text evidence="5">Transcriptional regulator of the ttuABCDE tartrate utilization operon.</text>
</comment>
<dbReference type="GO" id="GO:0000976">
    <property type="term" value="F:transcription cis-regulatory region binding"/>
    <property type="evidence" value="ECO:0007669"/>
    <property type="project" value="TreeGrafter"/>
</dbReference>
<evidence type="ECO:0000256" key="3">
    <source>
        <dbReference type="ARBA" id="ARBA00023125"/>
    </source>
</evidence>
<dbReference type="InterPro" id="IPR005119">
    <property type="entry name" value="LysR_subst-bd"/>
</dbReference>
<dbReference type="SUPFAM" id="SSF53850">
    <property type="entry name" value="Periplasmic binding protein-like II"/>
    <property type="match status" value="1"/>
</dbReference>
<dbReference type="RefSeq" id="WP_145634067.1">
    <property type="nucleotide sequence ID" value="NZ_VIWP01000002.1"/>
</dbReference>
<protein>
    <recommendedName>
        <fullName evidence="6">HTH-type transcriptional regulator TtuA</fullName>
    </recommendedName>
    <alternativeName>
        <fullName evidence="7">Tartrate utilization transcriptional regulator</fullName>
    </alternativeName>
</protein>
<evidence type="ECO:0000256" key="5">
    <source>
        <dbReference type="ARBA" id="ARBA00054626"/>
    </source>
</evidence>
<dbReference type="PANTHER" id="PTHR30126:SF91">
    <property type="entry name" value="LYSR FAMILY TRANSCRIPTIONAL REGULATOR"/>
    <property type="match status" value="1"/>
</dbReference>
<dbReference type="EMBL" id="VIWP01000002">
    <property type="protein sequence ID" value="TWF56467.1"/>
    <property type="molecule type" value="Genomic_DNA"/>
</dbReference>
<evidence type="ECO:0000259" key="8">
    <source>
        <dbReference type="PROSITE" id="PS50931"/>
    </source>
</evidence>
<dbReference type="Pfam" id="PF03466">
    <property type="entry name" value="LysR_substrate"/>
    <property type="match status" value="1"/>
</dbReference>
<dbReference type="PANTHER" id="PTHR30126">
    <property type="entry name" value="HTH-TYPE TRANSCRIPTIONAL REGULATOR"/>
    <property type="match status" value="1"/>
</dbReference>
<evidence type="ECO:0000256" key="4">
    <source>
        <dbReference type="ARBA" id="ARBA00023163"/>
    </source>
</evidence>
<keyword evidence="10" id="KW-1185">Reference proteome</keyword>
<dbReference type="Gene3D" id="3.40.190.290">
    <property type="match status" value="1"/>
</dbReference>
<keyword evidence="2" id="KW-0805">Transcription regulation</keyword>
<dbReference type="Gene3D" id="1.10.10.10">
    <property type="entry name" value="Winged helix-like DNA-binding domain superfamily/Winged helix DNA-binding domain"/>
    <property type="match status" value="1"/>
</dbReference>
<sequence>MDANPTLDQLQVFIAVAESGSFSAASRQLNRAQSVVSYTIANLETQLDMPLFERSGARQPRLTDAGRAMLTDARRIVADLQVMRSRAKSIKQGLEAEVSLAISVMVPAEAVVAELKDFRKQFPSVALNLSVGELGMVMDMVSSGRAGIGIGGALLRPDDSLVAERIGHSFMLPVAAPEHPLVRLGRPLTVADVREETQLVVTDASGITAGRDFNVLSYKIWRISDIATKYQLIKGGLGWGGLPASMVRGDLSTGDLVKLDLEAYEQGEYPLYALRKAANPPGPAGQWLIESFGARLSSCPNHAEFSRLVKTGEHLSYPVAAE</sequence>
<name>A0A561R1F7_9HYPH</name>
<dbReference type="InterPro" id="IPR000847">
    <property type="entry name" value="LysR_HTH_N"/>
</dbReference>
<dbReference type="GO" id="GO:0003700">
    <property type="term" value="F:DNA-binding transcription factor activity"/>
    <property type="evidence" value="ECO:0007669"/>
    <property type="project" value="InterPro"/>
</dbReference>
<evidence type="ECO:0000313" key="9">
    <source>
        <dbReference type="EMBL" id="TWF56467.1"/>
    </source>
</evidence>
<dbReference type="Pfam" id="PF00126">
    <property type="entry name" value="HTH_1"/>
    <property type="match status" value="1"/>
</dbReference>
<keyword evidence="4" id="KW-0804">Transcription</keyword>
<dbReference type="PROSITE" id="PS50931">
    <property type="entry name" value="HTH_LYSR"/>
    <property type="match status" value="1"/>
</dbReference>
<evidence type="ECO:0000256" key="7">
    <source>
        <dbReference type="ARBA" id="ARBA00083243"/>
    </source>
</evidence>
<accession>A0A561R1F7</accession>
<evidence type="ECO:0000313" key="10">
    <source>
        <dbReference type="Proteomes" id="UP000320653"/>
    </source>
</evidence>
<dbReference type="AlphaFoldDB" id="A0A561R1F7"/>
<dbReference type="OrthoDB" id="196624at2"/>